<name>A0A1I2J764_9CLOT</name>
<protein>
    <submittedName>
        <fullName evidence="1">Uncharacterized protein</fullName>
    </submittedName>
</protein>
<evidence type="ECO:0000313" key="1">
    <source>
        <dbReference type="EMBL" id="SFF50199.1"/>
    </source>
</evidence>
<keyword evidence="2" id="KW-1185">Reference proteome</keyword>
<evidence type="ECO:0000313" key="2">
    <source>
        <dbReference type="Proteomes" id="UP000182135"/>
    </source>
</evidence>
<sequence>MTPEEISKELIHLHDNYGMTYSFVAKKIKISRLKWNLCQGH</sequence>
<accession>A0A1I2J764</accession>
<dbReference type="Proteomes" id="UP000182135">
    <property type="component" value="Unassembled WGS sequence"/>
</dbReference>
<dbReference type="AlphaFoldDB" id="A0A1I2J764"/>
<dbReference type="EMBL" id="FOOE01000001">
    <property type="protein sequence ID" value="SFF50199.1"/>
    <property type="molecule type" value="Genomic_DNA"/>
</dbReference>
<organism evidence="1 2">
    <name type="scientific">Clostridium cadaveris</name>
    <dbReference type="NCBI Taxonomy" id="1529"/>
    <lineage>
        <taxon>Bacteria</taxon>
        <taxon>Bacillati</taxon>
        <taxon>Bacillota</taxon>
        <taxon>Clostridia</taxon>
        <taxon>Eubacteriales</taxon>
        <taxon>Clostridiaceae</taxon>
        <taxon>Clostridium</taxon>
    </lineage>
</organism>
<reference evidence="1 2" key="1">
    <citation type="submission" date="2016-10" db="EMBL/GenBank/DDBJ databases">
        <authorList>
            <person name="de Groot N.N."/>
        </authorList>
    </citation>
    <scope>NUCLEOTIDE SEQUENCE [LARGE SCALE GENOMIC DNA]</scope>
    <source>
        <strain evidence="1 2">NLAE-zl-G419</strain>
    </source>
</reference>
<proteinExistence type="predicted"/>
<gene>
    <name evidence="1" type="ORF">SAMN04487885_101172</name>
</gene>